<comment type="cofactor">
    <cofactor evidence="1">
        <name>Mg(2+)</name>
        <dbReference type="ChEBI" id="CHEBI:18420"/>
    </cofactor>
</comment>
<dbReference type="Pfam" id="PF00348">
    <property type="entry name" value="polyprenyl_synt"/>
    <property type="match status" value="1"/>
</dbReference>
<dbReference type="SFLD" id="SFLDS00005">
    <property type="entry name" value="Isoprenoid_Synthase_Type_I"/>
    <property type="match status" value="1"/>
</dbReference>
<evidence type="ECO:0000256" key="1">
    <source>
        <dbReference type="ARBA" id="ARBA00001946"/>
    </source>
</evidence>
<dbReference type="SUPFAM" id="SSF48576">
    <property type="entry name" value="Terpenoid synthases"/>
    <property type="match status" value="1"/>
</dbReference>
<gene>
    <name evidence="8" type="ORF">TrST_g5894</name>
</gene>
<evidence type="ECO:0000256" key="5">
    <source>
        <dbReference type="ARBA" id="ARBA00022842"/>
    </source>
</evidence>
<evidence type="ECO:0000256" key="4">
    <source>
        <dbReference type="ARBA" id="ARBA00022723"/>
    </source>
</evidence>
<dbReference type="Gene3D" id="1.10.600.10">
    <property type="entry name" value="Farnesyl Diphosphate Synthase"/>
    <property type="match status" value="1"/>
</dbReference>
<proteinExistence type="inferred from homology"/>
<keyword evidence="3 7" id="KW-0808">Transferase</keyword>
<evidence type="ECO:0000256" key="3">
    <source>
        <dbReference type="ARBA" id="ARBA00022679"/>
    </source>
</evidence>
<protein>
    <submittedName>
        <fullName evidence="8">Uncharacterized protein</fullName>
    </submittedName>
</protein>
<dbReference type="InterPro" id="IPR008949">
    <property type="entry name" value="Isoprenoid_synthase_dom_sf"/>
</dbReference>
<dbReference type="GO" id="GO:1990234">
    <property type="term" value="C:transferase complex"/>
    <property type="evidence" value="ECO:0007669"/>
    <property type="project" value="TreeGrafter"/>
</dbReference>
<accession>A0A9W7DXM3</accession>
<dbReference type="GO" id="GO:0008299">
    <property type="term" value="P:isoprenoid biosynthetic process"/>
    <property type="evidence" value="ECO:0007669"/>
    <property type="project" value="UniProtKB-KW"/>
</dbReference>
<dbReference type="InterPro" id="IPR000092">
    <property type="entry name" value="Polyprenyl_synt"/>
</dbReference>
<evidence type="ECO:0000313" key="9">
    <source>
        <dbReference type="Proteomes" id="UP001165085"/>
    </source>
</evidence>
<dbReference type="Proteomes" id="UP001165085">
    <property type="component" value="Unassembled WGS sequence"/>
</dbReference>
<keyword evidence="4" id="KW-0479">Metal-binding</keyword>
<evidence type="ECO:0000256" key="6">
    <source>
        <dbReference type="ARBA" id="ARBA00023229"/>
    </source>
</evidence>
<keyword evidence="9" id="KW-1185">Reference proteome</keyword>
<dbReference type="GO" id="GO:0004659">
    <property type="term" value="F:prenyltransferase activity"/>
    <property type="evidence" value="ECO:0007669"/>
    <property type="project" value="InterPro"/>
</dbReference>
<name>A0A9W7DXM3_9STRA</name>
<dbReference type="EMBL" id="BRXY01000049">
    <property type="protein sequence ID" value="GMH57875.1"/>
    <property type="molecule type" value="Genomic_DNA"/>
</dbReference>
<evidence type="ECO:0000313" key="8">
    <source>
        <dbReference type="EMBL" id="GMH57875.1"/>
    </source>
</evidence>
<sequence>MSKEMIQLLTSSHAGLSQCAGYFFENGGGKFIRPTMVVLCSKAVSGGESPLLPTQRRLAEITEMIHTASLFHDDVLDSSPTRRSLPSVNSLYGNKLAILAGDFLLAKASVSLSRLRNLEVVELMSTVIEHLVQGEVMQLNNDVYVNKGVDEVMEYYLRKNFYKTASLMANSCMSSSILSNSEPELIEATYLYGKHLGTAFQLIDDVLDYEGEEGKMGKPRYADLRGGVVTGPLVWAGEEFEEVREMVGRGLRGEGDLEKAIEIVHNSSGLPRTLQLAKKHAELAVQALEPLQDSVYKEAMGNLAVRVIERDS</sequence>
<dbReference type="InterPro" id="IPR033749">
    <property type="entry name" value="Polyprenyl_synt_CS"/>
</dbReference>
<dbReference type="PANTHER" id="PTHR12001:SF69">
    <property type="entry name" value="ALL TRANS-POLYPRENYL-DIPHOSPHATE SYNTHASE PDSS1"/>
    <property type="match status" value="1"/>
</dbReference>
<keyword evidence="5" id="KW-0460">Magnesium</keyword>
<evidence type="ECO:0000256" key="7">
    <source>
        <dbReference type="RuleBase" id="RU004466"/>
    </source>
</evidence>
<keyword evidence="6" id="KW-0414">Isoprene biosynthesis</keyword>
<dbReference type="OrthoDB" id="9927103at2759"/>
<reference evidence="9" key="1">
    <citation type="journal article" date="2023" name="Commun. Biol.">
        <title>Genome analysis of Parmales, the sister group of diatoms, reveals the evolutionary specialization of diatoms from phago-mixotrophs to photoautotrophs.</title>
        <authorList>
            <person name="Ban H."/>
            <person name="Sato S."/>
            <person name="Yoshikawa S."/>
            <person name="Yamada K."/>
            <person name="Nakamura Y."/>
            <person name="Ichinomiya M."/>
            <person name="Sato N."/>
            <person name="Blanc-Mathieu R."/>
            <person name="Endo H."/>
            <person name="Kuwata A."/>
            <person name="Ogata H."/>
        </authorList>
    </citation>
    <scope>NUCLEOTIDE SEQUENCE [LARGE SCALE GENOMIC DNA]</scope>
    <source>
        <strain evidence="9">NIES 3701</strain>
    </source>
</reference>
<comment type="similarity">
    <text evidence="2 7">Belongs to the FPP/GGPP synthase family.</text>
</comment>
<dbReference type="GO" id="GO:0046872">
    <property type="term" value="F:metal ion binding"/>
    <property type="evidence" value="ECO:0007669"/>
    <property type="project" value="UniProtKB-KW"/>
</dbReference>
<dbReference type="PANTHER" id="PTHR12001">
    <property type="entry name" value="GERANYLGERANYL PYROPHOSPHATE SYNTHASE"/>
    <property type="match status" value="1"/>
</dbReference>
<comment type="caution">
    <text evidence="8">The sequence shown here is derived from an EMBL/GenBank/DDBJ whole genome shotgun (WGS) entry which is preliminary data.</text>
</comment>
<dbReference type="PROSITE" id="PS00444">
    <property type="entry name" value="POLYPRENYL_SYNTHASE_2"/>
    <property type="match status" value="1"/>
</dbReference>
<evidence type="ECO:0000256" key="2">
    <source>
        <dbReference type="ARBA" id="ARBA00006706"/>
    </source>
</evidence>
<dbReference type="AlphaFoldDB" id="A0A9W7DXM3"/>
<dbReference type="GO" id="GO:0006744">
    <property type="term" value="P:ubiquinone biosynthetic process"/>
    <property type="evidence" value="ECO:0007669"/>
    <property type="project" value="TreeGrafter"/>
</dbReference>
<dbReference type="CDD" id="cd00685">
    <property type="entry name" value="Trans_IPPS_HT"/>
    <property type="match status" value="1"/>
</dbReference>
<organism evidence="8 9">
    <name type="scientific">Triparma strigata</name>
    <dbReference type="NCBI Taxonomy" id="1606541"/>
    <lineage>
        <taxon>Eukaryota</taxon>
        <taxon>Sar</taxon>
        <taxon>Stramenopiles</taxon>
        <taxon>Ochrophyta</taxon>
        <taxon>Bolidophyceae</taxon>
        <taxon>Parmales</taxon>
        <taxon>Triparmaceae</taxon>
        <taxon>Triparma</taxon>
    </lineage>
</organism>